<dbReference type="Gene3D" id="3.60.10.10">
    <property type="entry name" value="Endonuclease/exonuclease/phosphatase"/>
    <property type="match status" value="1"/>
</dbReference>
<dbReference type="InterPro" id="IPR005135">
    <property type="entry name" value="Endo/exonuclease/phosphatase"/>
</dbReference>
<reference evidence="3 4" key="1">
    <citation type="submission" date="2017-05" db="EMBL/GenBank/DDBJ databases">
        <authorList>
            <person name="Varghese N."/>
            <person name="Submissions S."/>
        </authorList>
    </citation>
    <scope>NUCLEOTIDE SEQUENCE [LARGE SCALE GENOMIC DNA]</scope>
    <source>
        <strain evidence="3 4">DSM 29371</strain>
    </source>
</reference>
<feature type="domain" description="Endonuclease/exonuclease/phosphatase" evidence="2">
    <location>
        <begin position="56"/>
        <end position="346"/>
    </location>
</feature>
<gene>
    <name evidence="3" type="ORF">SAMN06265171_1011012</name>
</gene>
<keyword evidence="1" id="KW-0732">Signal</keyword>
<feature type="signal peptide" evidence="1">
    <location>
        <begin position="1"/>
        <end position="22"/>
    </location>
</feature>
<evidence type="ECO:0000313" key="4">
    <source>
        <dbReference type="Proteomes" id="UP000316916"/>
    </source>
</evidence>
<keyword evidence="3" id="KW-0269">Exonuclease</keyword>
<dbReference type="InterPro" id="IPR036691">
    <property type="entry name" value="Endo/exonu/phosph_ase_sf"/>
</dbReference>
<name>A0A521BHX4_9FLAO</name>
<dbReference type="SUPFAM" id="SSF56219">
    <property type="entry name" value="DNase I-like"/>
    <property type="match status" value="1"/>
</dbReference>
<accession>A0A521BHX4</accession>
<dbReference type="GO" id="GO:0004527">
    <property type="term" value="F:exonuclease activity"/>
    <property type="evidence" value="ECO:0007669"/>
    <property type="project" value="UniProtKB-KW"/>
</dbReference>
<keyword evidence="3" id="KW-0540">Nuclease</keyword>
<evidence type="ECO:0000256" key="1">
    <source>
        <dbReference type="SAM" id="SignalP"/>
    </source>
</evidence>
<sequence length="458" mass="51508">MKKILFISILSAIVLSFTSCRSSDSEPDSSSLADKNNNLSGVGKLNNTEYSFSVFQFNIWQEGTKVSGGYEAVVNEIAAREPDFVTLSEIRNYNNTSFDQRIVASLKAKGKTYYALKGNDNGVLSKYPIKEYSEFSAYHRLLTEIVPGNEIAVYSGHLDYTNYAVNYPRGYDPVTFNELPAPVTDPVKISQSNNSSNRPKEIQEFLARVKEDIAKGRTIVLGGDFNEASHLDWTEAVKNLYDHRGVVMNWNSTLTLSKNGFKDSYRVMYPNEVEYPGFTWPAQASWAPKADERDRIDYIFYYDDGTIRVKDSYIVGPKKTVVKNTPQLETSKDKFSEPVGIWPTDHKGVWTTFAVKTKNISTPAISLNKTAYALNENINIVYSNGSADPKAWIGIYRDGIIPGQNTAVNYSTKWEYTNGQINGSLNFKLNNSGKYFAAYFKDGGYTEIAPRVYFTYGN</sequence>
<dbReference type="Proteomes" id="UP000316916">
    <property type="component" value="Unassembled WGS sequence"/>
</dbReference>
<organism evidence="3 4">
    <name type="scientific">Chryseobacterium rhizoplanae</name>
    <dbReference type="NCBI Taxonomy" id="1609531"/>
    <lineage>
        <taxon>Bacteria</taxon>
        <taxon>Pseudomonadati</taxon>
        <taxon>Bacteroidota</taxon>
        <taxon>Flavobacteriia</taxon>
        <taxon>Flavobacteriales</taxon>
        <taxon>Weeksellaceae</taxon>
        <taxon>Chryseobacterium group</taxon>
        <taxon>Chryseobacterium</taxon>
    </lineage>
</organism>
<proteinExistence type="predicted"/>
<dbReference type="PROSITE" id="PS51257">
    <property type="entry name" value="PROKAR_LIPOPROTEIN"/>
    <property type="match status" value="1"/>
</dbReference>
<keyword evidence="4" id="KW-1185">Reference proteome</keyword>
<dbReference type="GO" id="GO:0004519">
    <property type="term" value="F:endonuclease activity"/>
    <property type="evidence" value="ECO:0007669"/>
    <property type="project" value="UniProtKB-KW"/>
</dbReference>
<dbReference type="AlphaFoldDB" id="A0A521BHX4"/>
<dbReference type="EMBL" id="FXTC01000001">
    <property type="protein sequence ID" value="SMO46666.1"/>
    <property type="molecule type" value="Genomic_DNA"/>
</dbReference>
<dbReference type="RefSeq" id="WP_142716963.1">
    <property type="nucleotide sequence ID" value="NZ_FXTC01000001.1"/>
</dbReference>
<keyword evidence="3" id="KW-0255">Endonuclease</keyword>
<dbReference type="PANTHER" id="PTHR41349:SF1">
    <property type="entry name" value="PROTEIN CBG08683"/>
    <property type="match status" value="1"/>
</dbReference>
<evidence type="ECO:0000313" key="3">
    <source>
        <dbReference type="EMBL" id="SMO46666.1"/>
    </source>
</evidence>
<keyword evidence="3" id="KW-0378">Hydrolase</keyword>
<dbReference type="Pfam" id="PF03372">
    <property type="entry name" value="Exo_endo_phos"/>
    <property type="match status" value="1"/>
</dbReference>
<protein>
    <submittedName>
        <fullName evidence="3">Endonuclease/Exonuclease/phosphatase family protein</fullName>
    </submittedName>
</protein>
<dbReference type="PANTHER" id="PTHR41349">
    <property type="match status" value="1"/>
</dbReference>
<evidence type="ECO:0000259" key="2">
    <source>
        <dbReference type="Pfam" id="PF03372"/>
    </source>
</evidence>
<feature type="chain" id="PRO_5021771727" evidence="1">
    <location>
        <begin position="23"/>
        <end position="458"/>
    </location>
</feature>